<dbReference type="GO" id="GO:0046872">
    <property type="term" value="F:metal ion binding"/>
    <property type="evidence" value="ECO:0007669"/>
    <property type="project" value="UniProtKB-KW"/>
</dbReference>
<evidence type="ECO:0000256" key="1">
    <source>
        <dbReference type="ARBA" id="ARBA00022723"/>
    </source>
</evidence>
<dbReference type="InterPro" id="IPR036163">
    <property type="entry name" value="HMA_dom_sf"/>
</dbReference>
<feature type="domain" description="HMA" evidence="2">
    <location>
        <begin position="1"/>
        <end position="63"/>
    </location>
</feature>
<evidence type="ECO:0000313" key="4">
    <source>
        <dbReference type="Proteomes" id="UP001258207"/>
    </source>
</evidence>
<reference evidence="3" key="1">
    <citation type="submission" date="2023-09" db="EMBL/GenBank/DDBJ databases">
        <title>First report of Pseudomonas coleopterorum DJ13 causing leaf spot on Rhododendron pulchrum Sweet in China.</title>
        <authorList>
            <person name="Zhang Y."/>
        </authorList>
    </citation>
    <scope>NUCLEOTIDE SEQUENCE</scope>
    <source>
        <strain evidence="3">DJ13</strain>
    </source>
</reference>
<sequence>MQQFNVQGMTCGHCVRAVTQAITAQDPAAEVQIDLAAGKVETNAQLPPERIIQLIAEEGYSATPA</sequence>
<dbReference type="PROSITE" id="PS50846">
    <property type="entry name" value="HMA_2"/>
    <property type="match status" value="1"/>
</dbReference>
<proteinExistence type="predicted"/>
<dbReference type="PROSITE" id="PS01047">
    <property type="entry name" value="HMA_1"/>
    <property type="match status" value="1"/>
</dbReference>
<dbReference type="EMBL" id="CP134081">
    <property type="protein sequence ID" value="WNC09376.1"/>
    <property type="molecule type" value="Genomic_DNA"/>
</dbReference>
<gene>
    <name evidence="3" type="ORF">RI108_19270</name>
</gene>
<evidence type="ECO:0000259" key="2">
    <source>
        <dbReference type="PROSITE" id="PS50846"/>
    </source>
</evidence>
<dbReference type="InterPro" id="IPR017969">
    <property type="entry name" value="Heavy-metal-associated_CS"/>
</dbReference>
<keyword evidence="1" id="KW-0479">Metal-binding</keyword>
<evidence type="ECO:0000313" key="3">
    <source>
        <dbReference type="EMBL" id="WNC09376.1"/>
    </source>
</evidence>
<organism evidence="3 4">
    <name type="scientific">Pseudomonas coleopterorum</name>
    <dbReference type="NCBI Taxonomy" id="1605838"/>
    <lineage>
        <taxon>Bacteria</taxon>
        <taxon>Pseudomonadati</taxon>
        <taxon>Pseudomonadota</taxon>
        <taxon>Gammaproteobacteria</taxon>
        <taxon>Pseudomonadales</taxon>
        <taxon>Pseudomonadaceae</taxon>
        <taxon>Pseudomonas</taxon>
    </lineage>
</organism>
<dbReference type="Proteomes" id="UP001258207">
    <property type="component" value="Chromosome"/>
</dbReference>
<protein>
    <submittedName>
        <fullName evidence="3">Heavy-metal-associated domain-containing protein</fullName>
    </submittedName>
</protein>
<dbReference type="SUPFAM" id="SSF55008">
    <property type="entry name" value="HMA, heavy metal-associated domain"/>
    <property type="match status" value="1"/>
</dbReference>
<dbReference type="Gene3D" id="3.30.70.100">
    <property type="match status" value="1"/>
</dbReference>
<name>A0AAJ6LZ18_9PSED</name>
<dbReference type="AlphaFoldDB" id="A0AAJ6LZ18"/>
<accession>A0AAJ6LZ18</accession>
<dbReference type="RefSeq" id="WP_049862096.1">
    <property type="nucleotide sequence ID" value="NZ_CP134081.1"/>
</dbReference>
<dbReference type="InterPro" id="IPR006121">
    <property type="entry name" value="HMA_dom"/>
</dbReference>
<dbReference type="CDD" id="cd00371">
    <property type="entry name" value="HMA"/>
    <property type="match status" value="1"/>
</dbReference>
<dbReference type="Pfam" id="PF00403">
    <property type="entry name" value="HMA"/>
    <property type="match status" value="1"/>
</dbReference>